<dbReference type="Gene3D" id="3.40.50.2000">
    <property type="entry name" value="Glycogen Phosphorylase B"/>
    <property type="match status" value="1"/>
</dbReference>
<dbReference type="InterPro" id="IPR001296">
    <property type="entry name" value="Glyco_trans_1"/>
</dbReference>
<keyword evidence="4" id="KW-1185">Reference proteome</keyword>
<dbReference type="CDD" id="cd03801">
    <property type="entry name" value="GT4_PimA-like"/>
    <property type="match status" value="1"/>
</dbReference>
<dbReference type="Proteomes" id="UP000218896">
    <property type="component" value="Unassembled WGS sequence"/>
</dbReference>
<keyword evidence="1" id="KW-0808">Transferase</keyword>
<dbReference type="PANTHER" id="PTHR46401:SF2">
    <property type="entry name" value="GLYCOSYLTRANSFERASE WBBK-RELATED"/>
    <property type="match status" value="1"/>
</dbReference>
<organism evidence="3 4">
    <name type="scientific">Halovibrio salipaludis</name>
    <dbReference type="NCBI Taxonomy" id="2032626"/>
    <lineage>
        <taxon>Bacteria</taxon>
        <taxon>Pseudomonadati</taxon>
        <taxon>Pseudomonadota</taxon>
        <taxon>Gammaproteobacteria</taxon>
        <taxon>Oceanospirillales</taxon>
        <taxon>Halomonadaceae</taxon>
        <taxon>Halovibrio</taxon>
    </lineage>
</organism>
<dbReference type="Pfam" id="PF00534">
    <property type="entry name" value="Glycos_transf_1"/>
    <property type="match status" value="1"/>
</dbReference>
<name>A0A2A2F9I1_9GAMM</name>
<evidence type="ECO:0000313" key="3">
    <source>
        <dbReference type="EMBL" id="PAU81213.1"/>
    </source>
</evidence>
<dbReference type="PANTHER" id="PTHR46401">
    <property type="entry name" value="GLYCOSYLTRANSFERASE WBBK-RELATED"/>
    <property type="match status" value="1"/>
</dbReference>
<proteinExistence type="predicted"/>
<dbReference type="SUPFAM" id="SSF53756">
    <property type="entry name" value="UDP-Glycosyltransferase/glycogen phosphorylase"/>
    <property type="match status" value="1"/>
</dbReference>
<dbReference type="GO" id="GO:0009103">
    <property type="term" value="P:lipopolysaccharide biosynthetic process"/>
    <property type="evidence" value="ECO:0007669"/>
    <property type="project" value="TreeGrafter"/>
</dbReference>
<evidence type="ECO:0000259" key="2">
    <source>
        <dbReference type="Pfam" id="PF00534"/>
    </source>
</evidence>
<reference evidence="3 4" key="1">
    <citation type="submission" date="2017-08" db="EMBL/GenBank/DDBJ databases">
        <title>Halovibrio sewagensis sp. nov., isolated from wastewater of high salinity.</title>
        <authorList>
            <person name="Dong X."/>
            <person name="Zhang G."/>
        </authorList>
    </citation>
    <scope>NUCLEOTIDE SEQUENCE [LARGE SCALE GENOMIC DNA]</scope>
    <source>
        <strain evidence="3 4">YL5-2</strain>
    </source>
</reference>
<evidence type="ECO:0000313" key="4">
    <source>
        <dbReference type="Proteomes" id="UP000218896"/>
    </source>
</evidence>
<dbReference type="GO" id="GO:0016757">
    <property type="term" value="F:glycosyltransferase activity"/>
    <property type="evidence" value="ECO:0007669"/>
    <property type="project" value="InterPro"/>
</dbReference>
<sequence>MSRTLAESFVQDFSVPKDKVHYVGFGTPFEAQDIESKNYNSKKILFVATHSFEKKGGETVLVAFRKLRQWIPGAELILAGREWDIREEGVTVIGFLDKRVKEDFEVYKACFESASVFVLPSQIEAFGEVFIEAMSYGLPCIGSTQGVMPEIISGNKAGEVIQPNDSEGLARLLFQWLSSPSILKEKGRAGYLAVNTEYTWENVSNRVLDVIDSSFEN</sequence>
<feature type="domain" description="Glycosyl transferase family 1" evidence="2">
    <location>
        <begin position="36"/>
        <end position="184"/>
    </location>
</feature>
<gene>
    <name evidence="3" type="ORF">CK501_06540</name>
</gene>
<comment type="caution">
    <text evidence="3">The sequence shown here is derived from an EMBL/GenBank/DDBJ whole genome shotgun (WGS) entry which is preliminary data.</text>
</comment>
<protein>
    <recommendedName>
        <fullName evidence="2">Glycosyl transferase family 1 domain-containing protein</fullName>
    </recommendedName>
</protein>
<accession>A0A2A2F9I1</accession>
<evidence type="ECO:0000256" key="1">
    <source>
        <dbReference type="ARBA" id="ARBA00022679"/>
    </source>
</evidence>
<dbReference type="EMBL" id="NSKD01000002">
    <property type="protein sequence ID" value="PAU81213.1"/>
    <property type="molecule type" value="Genomic_DNA"/>
</dbReference>
<dbReference type="AlphaFoldDB" id="A0A2A2F9I1"/>